<keyword evidence="12" id="KW-1185">Reference proteome</keyword>
<dbReference type="RefSeq" id="WP_191101412.1">
    <property type="nucleotide sequence ID" value="NZ_JACXXH010000005.1"/>
</dbReference>
<dbReference type="Gene3D" id="2.60.40.1120">
    <property type="entry name" value="Carboxypeptidase-like, regulatory domain"/>
    <property type="match status" value="1"/>
</dbReference>
<dbReference type="NCBIfam" id="TIGR04057">
    <property type="entry name" value="SusC_RagA_signa"/>
    <property type="match status" value="1"/>
</dbReference>
<dbReference type="InterPro" id="IPR023996">
    <property type="entry name" value="TonB-dep_OMP_SusC/RagA"/>
</dbReference>
<keyword evidence="4 8" id="KW-0812">Transmembrane</keyword>
<evidence type="ECO:0000256" key="6">
    <source>
        <dbReference type="ARBA" id="ARBA00023136"/>
    </source>
</evidence>
<dbReference type="PANTHER" id="PTHR30069:SF29">
    <property type="entry name" value="HEMOGLOBIN AND HEMOGLOBIN-HAPTOGLOBIN-BINDING PROTEIN 1-RELATED"/>
    <property type="match status" value="1"/>
</dbReference>
<dbReference type="SUPFAM" id="SSF56935">
    <property type="entry name" value="Porins"/>
    <property type="match status" value="1"/>
</dbReference>
<dbReference type="Gene3D" id="2.170.130.10">
    <property type="entry name" value="TonB-dependent receptor, plug domain"/>
    <property type="match status" value="1"/>
</dbReference>
<dbReference type="InterPro" id="IPR039426">
    <property type="entry name" value="TonB-dep_rcpt-like"/>
</dbReference>
<name>A0ABR8LXT4_9FLAO</name>
<dbReference type="InterPro" id="IPR012910">
    <property type="entry name" value="Plug_dom"/>
</dbReference>
<dbReference type="SUPFAM" id="SSF49464">
    <property type="entry name" value="Carboxypeptidase regulatory domain-like"/>
    <property type="match status" value="1"/>
</dbReference>
<evidence type="ECO:0000256" key="5">
    <source>
        <dbReference type="ARBA" id="ARBA00022729"/>
    </source>
</evidence>
<dbReference type="Gene3D" id="2.40.170.20">
    <property type="entry name" value="TonB-dependent receptor, beta-barrel domain"/>
    <property type="match status" value="1"/>
</dbReference>
<dbReference type="PANTHER" id="PTHR30069">
    <property type="entry name" value="TONB-DEPENDENT OUTER MEMBRANE RECEPTOR"/>
    <property type="match status" value="1"/>
</dbReference>
<evidence type="ECO:0000256" key="8">
    <source>
        <dbReference type="PROSITE-ProRule" id="PRU01360"/>
    </source>
</evidence>
<dbReference type="Pfam" id="PF13715">
    <property type="entry name" value="CarbopepD_reg_2"/>
    <property type="match status" value="1"/>
</dbReference>
<evidence type="ECO:0000256" key="9">
    <source>
        <dbReference type="SAM" id="SignalP"/>
    </source>
</evidence>
<keyword evidence="6 8" id="KW-0472">Membrane</keyword>
<evidence type="ECO:0000256" key="3">
    <source>
        <dbReference type="ARBA" id="ARBA00022452"/>
    </source>
</evidence>
<dbReference type="Pfam" id="PF07715">
    <property type="entry name" value="Plug"/>
    <property type="match status" value="1"/>
</dbReference>
<gene>
    <name evidence="11" type="ORF">IEG06_10035</name>
</gene>
<dbReference type="InterPro" id="IPR008969">
    <property type="entry name" value="CarboxyPept-like_regulatory"/>
</dbReference>
<dbReference type="EMBL" id="JACXXH010000005">
    <property type="protein sequence ID" value="MBD3863789.1"/>
    <property type="molecule type" value="Genomic_DNA"/>
</dbReference>
<comment type="similarity">
    <text evidence="8">Belongs to the TonB-dependent receptor family.</text>
</comment>
<keyword evidence="2 8" id="KW-0813">Transport</keyword>
<evidence type="ECO:0000256" key="1">
    <source>
        <dbReference type="ARBA" id="ARBA00004571"/>
    </source>
</evidence>
<dbReference type="PROSITE" id="PS52016">
    <property type="entry name" value="TONB_DEPENDENT_REC_3"/>
    <property type="match status" value="1"/>
</dbReference>
<keyword evidence="7 8" id="KW-0998">Cell outer membrane</keyword>
<evidence type="ECO:0000313" key="11">
    <source>
        <dbReference type="EMBL" id="MBD3863789.1"/>
    </source>
</evidence>
<feature type="signal peptide" evidence="9">
    <location>
        <begin position="1"/>
        <end position="19"/>
    </location>
</feature>
<sequence length="1016" mass="110917">MKKTFFSFLLFLMAFSAFAQEYIITGNVTSQQDGLPIPTVNILVKNSSNGVTTDFDGNYTISKVTKNSTLVFSYIGYKTKEVVITNGNPVNVQLTEDVEALEEVVIIGYGSQKRKEVTGAVSTVSSETIEALKPTRIEQALQGQVAGVNITSQSGAPGSASNIRIRGVSTNGDNRPLILVDGNVIEDLSVVNPGDIESYTVLKDATAGIYGVRAANGVILITTKTGRKNKPMTFQYDSYVGFQQTTRKIPLLNATEYALIKNEAAAASGSTLPFPDTFGLNRGTDWQDEVFETAPIFNNAITASGGTEKSTYSFGASLLTQDGIIGGSKANFTRYTTRANYGLEIIKNLNLKANLIYTGTLRKALPEGGLGSVLFNAVNFAPTDAPRDENGEYTSSANYPIEVVNPLKQIENTFNRTKVDKLSGVFGLNYKFLNGFSAEANYQWNYSEVRTRGLNPIVEYGNGSVFDNTENLQFTEGINFFRDYTFDAFVNYETSLNDDTHNIKATLGTSVFKSTGDYYLSVGDGMPENTMFSDANINDATTITDPYAQISNRFFDSRLLSYFGRLQYNYKGKYLFSAVVRRDGSTAFGPENKFGIFPSGSIGWVISDEDFLSSSNTIDFLKLRSSYGVLGNDRIPGFRFESLLDGEGVYVLDDALALGTAVGAISNPEIKWEEQKAFDIGFETRLFNNKVDITADYFKRTTENLLLPVESSLILGGAAPGSGNPIVNAGTVENSGLEFAVSYKDQLSDNFKFNISYNISTLNNNVVEVNNSIGYEVGGSFGIGQANPPSRMQVGQPIGVFYGMQTNGIFQNQSEVDAHPSQLALGANAQPGDLRFVDVNQDGVIDADDRTFIGNPIPDVTMGLNLSFDYKNFDFQTYFFASVGNDIVRNYDRNSAKTNLTSYVLDRWTGPGTSNTDPRVTNSATSNAVFSDYFVEDGSFIRAQNVQLGYTFNQDKLQNIGLDNIRVYASVSNAFTLTKYRGFDPTTSNGAPIGGGIDSGFYPNPRTFLIGTNVKF</sequence>
<evidence type="ECO:0000256" key="2">
    <source>
        <dbReference type="ARBA" id="ARBA00022448"/>
    </source>
</evidence>
<feature type="domain" description="TonB-dependent receptor plug" evidence="10">
    <location>
        <begin position="114"/>
        <end position="218"/>
    </location>
</feature>
<evidence type="ECO:0000256" key="4">
    <source>
        <dbReference type="ARBA" id="ARBA00022692"/>
    </source>
</evidence>
<dbReference type="InterPro" id="IPR023997">
    <property type="entry name" value="TonB-dep_OMP_SusC/RagA_CS"/>
</dbReference>
<reference evidence="11 12" key="1">
    <citation type="submission" date="2020-09" db="EMBL/GenBank/DDBJ databases">
        <title>Bacillus nautilus sp. nov., Chryseoglobus crepusculi sp. nov, and Psychrobacter noctis sp. nov., isolated from deep-sea sponges from the equatorial Atlantic.</title>
        <authorList>
            <person name="Stennett H.L."/>
            <person name="Williams S.E."/>
        </authorList>
    </citation>
    <scope>NUCLEOTIDE SEQUENCE [LARGE SCALE GENOMIC DNA]</scope>
    <source>
        <strain evidence="11 12">28M-24</strain>
    </source>
</reference>
<evidence type="ECO:0000256" key="7">
    <source>
        <dbReference type="ARBA" id="ARBA00023237"/>
    </source>
</evidence>
<protein>
    <submittedName>
        <fullName evidence="11">TonB-dependent receptor</fullName>
    </submittedName>
</protein>
<dbReference type="InterPro" id="IPR036942">
    <property type="entry name" value="Beta-barrel_TonB_sf"/>
</dbReference>
<organism evidence="11 12">
    <name type="scientific">Olleya marilimosa</name>
    <dbReference type="NCBI Taxonomy" id="272164"/>
    <lineage>
        <taxon>Bacteria</taxon>
        <taxon>Pseudomonadati</taxon>
        <taxon>Bacteroidota</taxon>
        <taxon>Flavobacteriia</taxon>
        <taxon>Flavobacteriales</taxon>
        <taxon>Flavobacteriaceae</taxon>
    </lineage>
</organism>
<feature type="chain" id="PRO_5046113689" evidence="9">
    <location>
        <begin position="20"/>
        <end position="1016"/>
    </location>
</feature>
<keyword evidence="3 8" id="KW-1134">Transmembrane beta strand</keyword>
<dbReference type="NCBIfam" id="TIGR04056">
    <property type="entry name" value="OMP_RagA_SusC"/>
    <property type="match status" value="1"/>
</dbReference>
<evidence type="ECO:0000259" key="10">
    <source>
        <dbReference type="Pfam" id="PF07715"/>
    </source>
</evidence>
<keyword evidence="11" id="KW-0675">Receptor</keyword>
<comment type="subcellular location">
    <subcellularLocation>
        <location evidence="1 8">Cell outer membrane</location>
        <topology evidence="1 8">Multi-pass membrane protein</topology>
    </subcellularLocation>
</comment>
<accession>A0ABR8LXT4</accession>
<keyword evidence="5 9" id="KW-0732">Signal</keyword>
<dbReference type="Proteomes" id="UP000627521">
    <property type="component" value="Unassembled WGS sequence"/>
</dbReference>
<dbReference type="InterPro" id="IPR037066">
    <property type="entry name" value="Plug_dom_sf"/>
</dbReference>
<evidence type="ECO:0000313" key="12">
    <source>
        <dbReference type="Proteomes" id="UP000627521"/>
    </source>
</evidence>
<comment type="caution">
    <text evidence="11">The sequence shown here is derived from an EMBL/GenBank/DDBJ whole genome shotgun (WGS) entry which is preliminary data.</text>
</comment>
<proteinExistence type="inferred from homology"/>